<sequence>MQLTKKSRNILIGFLVFTILLVCYLLNISHHKELPNNMKQVFMKDSKNGWGIVNDGELLSTNNAWKTYKQIYKFRWNAQETSIPSITYVDNTLFVVGFSSDHKNISILSSKDEGNTWRESYIDFSDVNSGANQLFTSFIDSQNGYILYCGGAAAGQMKKILFKTTNGGKSFQNVADLTYINGYPTGMSFNTNGIGFIASTYHGNDNAYLYRSVDEGMTWNTFTIQPQASLKDISSQGYINGYVPCFIGRNGIMILEYVDPNPSYIIYYSSDNGETWSENGNVNIKSNSIESIASYSFSDKNTLFIIDNEGNMMKKNKSDDTWK</sequence>
<evidence type="ECO:0000313" key="2">
    <source>
        <dbReference type="Proteomes" id="UP000000370"/>
    </source>
</evidence>
<organism evidence="1 2">
    <name type="scientific">Lachnoclostridium phytofermentans (strain ATCC 700394 / DSM 18823 / ISDg)</name>
    <name type="common">Clostridium phytofermentans</name>
    <dbReference type="NCBI Taxonomy" id="357809"/>
    <lineage>
        <taxon>Bacteria</taxon>
        <taxon>Bacillati</taxon>
        <taxon>Bacillota</taxon>
        <taxon>Clostridia</taxon>
        <taxon>Lachnospirales</taxon>
        <taxon>Lachnospiraceae</taxon>
    </lineage>
</organism>
<dbReference type="RefSeq" id="WP_012199432.1">
    <property type="nucleotide sequence ID" value="NC_010001.1"/>
</dbReference>
<proteinExistence type="predicted"/>
<dbReference type="STRING" id="357809.Cphy_1403"/>
<dbReference type="eggNOG" id="COG4447">
    <property type="taxonomic scope" value="Bacteria"/>
</dbReference>
<dbReference type="Gene3D" id="2.130.10.10">
    <property type="entry name" value="YVTN repeat-like/Quinoprotein amine dehydrogenase"/>
    <property type="match status" value="1"/>
</dbReference>
<evidence type="ECO:0000313" key="1">
    <source>
        <dbReference type="EMBL" id="ABX41778.1"/>
    </source>
</evidence>
<dbReference type="EMBL" id="CP000885">
    <property type="protein sequence ID" value="ABX41778.1"/>
    <property type="molecule type" value="Genomic_DNA"/>
</dbReference>
<keyword evidence="2" id="KW-1185">Reference proteome</keyword>
<dbReference type="HOGENOM" id="CLU_859712_0_0_9"/>
<reference evidence="2" key="1">
    <citation type="submission" date="2007-11" db="EMBL/GenBank/DDBJ databases">
        <title>Complete genome sequence of Clostridium phytofermentans ISDg.</title>
        <authorList>
            <person name="Leschine S.B."/>
            <person name="Warnick T.A."/>
            <person name="Blanchard J.L."/>
            <person name="Schnell D.J."/>
            <person name="Petit E.L."/>
            <person name="LaTouf W.G."/>
            <person name="Copeland A."/>
            <person name="Lucas S."/>
            <person name="Lapidus A."/>
            <person name="Barry K."/>
            <person name="Glavina del Rio T."/>
            <person name="Dalin E."/>
            <person name="Tice H."/>
            <person name="Pitluck S."/>
            <person name="Kiss H."/>
            <person name="Brettin T."/>
            <person name="Bruce D."/>
            <person name="Detter J.C."/>
            <person name="Han C."/>
            <person name="Kuske C."/>
            <person name="Schmutz J."/>
            <person name="Larimer F."/>
            <person name="Land M."/>
            <person name="Hauser L."/>
            <person name="Kyrpides N."/>
            <person name="Kim E.A."/>
            <person name="Richardson P."/>
        </authorList>
    </citation>
    <scope>NUCLEOTIDE SEQUENCE [LARGE SCALE GENOMIC DNA]</scope>
    <source>
        <strain evidence="2">ATCC 700394 / DSM 18823 / ISDg</strain>
    </source>
</reference>
<protein>
    <submittedName>
        <fullName evidence="1">Glycosyl hydrolase BNR repeat-containing protein</fullName>
    </submittedName>
</protein>
<dbReference type="OrthoDB" id="501835at2"/>
<dbReference type="GO" id="GO:0016787">
    <property type="term" value="F:hydrolase activity"/>
    <property type="evidence" value="ECO:0007669"/>
    <property type="project" value="UniProtKB-KW"/>
</dbReference>
<dbReference type="Pfam" id="PF02012">
    <property type="entry name" value="BNR"/>
    <property type="match status" value="1"/>
</dbReference>
<dbReference type="KEGG" id="cpy:Cphy_1403"/>
<accession>A9KPB6</accession>
<dbReference type="InterPro" id="IPR015943">
    <property type="entry name" value="WD40/YVTN_repeat-like_dom_sf"/>
</dbReference>
<dbReference type="AlphaFoldDB" id="A9KPB6"/>
<dbReference type="InterPro" id="IPR002860">
    <property type="entry name" value="BNR_rpt"/>
</dbReference>
<dbReference type="InterPro" id="IPR036278">
    <property type="entry name" value="Sialidase_sf"/>
</dbReference>
<dbReference type="CDD" id="cd15482">
    <property type="entry name" value="Sialidase_non-viral"/>
    <property type="match status" value="1"/>
</dbReference>
<name>A9KPB6_LACP7</name>
<dbReference type="SUPFAM" id="SSF50939">
    <property type="entry name" value="Sialidases"/>
    <property type="match status" value="1"/>
</dbReference>
<dbReference type="Proteomes" id="UP000000370">
    <property type="component" value="Chromosome"/>
</dbReference>
<keyword evidence="1" id="KW-0378">Hydrolase</keyword>
<gene>
    <name evidence="1" type="ordered locus">Cphy_1403</name>
</gene>